<dbReference type="PROSITE" id="PS51208">
    <property type="entry name" value="AUTOTRANSPORTER"/>
    <property type="match status" value="1"/>
</dbReference>
<dbReference type="RefSeq" id="WP_006686027.1">
    <property type="nucleotide sequence ID" value="NZ_GG730299.1"/>
</dbReference>
<feature type="signal peptide" evidence="3">
    <location>
        <begin position="1"/>
        <end position="24"/>
    </location>
</feature>
<comment type="caution">
    <text evidence="5">The sequence shown here is derived from an EMBL/GenBank/DDBJ whole genome shotgun (WGS) entry which is preliminary data.</text>
</comment>
<evidence type="ECO:0000256" key="1">
    <source>
        <dbReference type="ARBA" id="ARBA00022729"/>
    </source>
</evidence>
<dbReference type="SUPFAM" id="SSF51126">
    <property type="entry name" value="Pectin lyase-like"/>
    <property type="match status" value="1"/>
</dbReference>
<reference evidence="5 6" key="1">
    <citation type="submission" date="2010-02" db="EMBL/GenBank/DDBJ databases">
        <authorList>
            <person name="Weinstock G."/>
            <person name="Sodergren E."/>
            <person name="Clifton S."/>
            <person name="Fulton L."/>
            <person name="Fulton B."/>
            <person name="Courtney L."/>
            <person name="Fronick C."/>
            <person name="Harrison M."/>
            <person name="Strong C."/>
            <person name="Farmer C."/>
            <person name="Delahaunty K."/>
            <person name="Markovic C."/>
            <person name="Hall O."/>
            <person name="Minx P."/>
            <person name="Tomlinson C."/>
            <person name="Mitreva M."/>
            <person name="Nelson J."/>
            <person name="Hou S."/>
            <person name="Wollam A."/>
            <person name="Pepin K.H."/>
            <person name="Johnson M."/>
            <person name="Bhonagiri V."/>
            <person name="Zhang X."/>
            <person name="Suruliraj S."/>
            <person name="Warren W."/>
            <person name="Chinwalla A."/>
            <person name="Mardis E.R."/>
            <person name="Wilson R.K."/>
        </authorList>
    </citation>
    <scope>NUCLEOTIDE SEQUENCE [LARGE SCALE GENOMIC DNA]</scope>
    <source>
        <strain evidence="5 6">ATCC 29220</strain>
    </source>
</reference>
<dbReference type="Proteomes" id="UP000003880">
    <property type="component" value="Unassembled WGS sequence"/>
</dbReference>
<feature type="domain" description="Autotransporter" evidence="4">
    <location>
        <begin position="655"/>
        <end position="921"/>
    </location>
</feature>
<feature type="chain" id="PRO_5003054110" evidence="3">
    <location>
        <begin position="25"/>
        <end position="921"/>
    </location>
</feature>
<evidence type="ECO:0000313" key="5">
    <source>
        <dbReference type="EMBL" id="EFE08199.1"/>
    </source>
</evidence>
<dbReference type="InterPro" id="IPR006315">
    <property type="entry name" value="OM_autotransptr_brl_dom"/>
</dbReference>
<feature type="compositionally biased region" description="Pro residues" evidence="2">
    <location>
        <begin position="568"/>
        <end position="620"/>
    </location>
</feature>
<dbReference type="PRINTS" id="PR01484">
    <property type="entry name" value="PRTACTNFAMLY"/>
</dbReference>
<dbReference type="Gene3D" id="2.40.128.130">
    <property type="entry name" value="Autotransporter beta-domain"/>
    <property type="match status" value="1"/>
</dbReference>
<feature type="region of interest" description="Disordered" evidence="2">
    <location>
        <begin position="562"/>
        <end position="622"/>
    </location>
</feature>
<dbReference type="Pfam" id="PF03212">
    <property type="entry name" value="Pertactin"/>
    <property type="match status" value="1"/>
</dbReference>
<dbReference type="SUPFAM" id="SSF103515">
    <property type="entry name" value="Autotransporter"/>
    <property type="match status" value="1"/>
</dbReference>
<organism evidence="5 6">
    <name type="scientific">Citrobacter youngae ATCC 29220</name>
    <dbReference type="NCBI Taxonomy" id="500640"/>
    <lineage>
        <taxon>Bacteria</taxon>
        <taxon>Pseudomonadati</taxon>
        <taxon>Pseudomonadota</taxon>
        <taxon>Gammaproteobacteria</taxon>
        <taxon>Enterobacterales</taxon>
        <taxon>Enterobacteriaceae</taxon>
        <taxon>Citrobacter</taxon>
        <taxon>Citrobacter freundii complex</taxon>
    </lineage>
</organism>
<dbReference type="InterPro" id="IPR011050">
    <property type="entry name" value="Pectin_lyase_fold/virulence"/>
</dbReference>
<dbReference type="NCBIfam" id="TIGR01414">
    <property type="entry name" value="autotrans_barl"/>
    <property type="match status" value="1"/>
</dbReference>
<evidence type="ECO:0000256" key="3">
    <source>
        <dbReference type="SAM" id="SignalP"/>
    </source>
</evidence>
<keyword evidence="1 3" id="KW-0732">Signal</keyword>
<dbReference type="SMART" id="SM00869">
    <property type="entry name" value="Autotransporter"/>
    <property type="match status" value="1"/>
</dbReference>
<dbReference type="InterPro" id="IPR004899">
    <property type="entry name" value="Pertactin_central"/>
</dbReference>
<dbReference type="GO" id="GO:0019867">
    <property type="term" value="C:outer membrane"/>
    <property type="evidence" value="ECO:0007669"/>
    <property type="project" value="InterPro"/>
</dbReference>
<dbReference type="HOGENOM" id="CLU_002318_0_0_6"/>
<proteinExistence type="predicted"/>
<dbReference type="Pfam" id="PF03797">
    <property type="entry name" value="Autotransporter"/>
    <property type="match status" value="1"/>
</dbReference>
<dbReference type="InterPro" id="IPR003991">
    <property type="entry name" value="Pertactin_virulence_factor"/>
</dbReference>
<name>D4BE00_9ENTR</name>
<sequence length="921" mass="96943">MRNVFLLNKITAIILLLSSSYSVANTIAAGSVVDGETVTGGYDGYYDQYVYGTITNATLTEGALVAVYNSGSSDGSTVLDGADISFYDTSTGLNTTLIGTEDWTREPSISAYDNAVIRNTSLQSNSVMFLSDNAMAYSTVATGLDGTSTNNINVQDNAKLYDTTLLNGANISIQNSGEVNGVIAQDGSSVNAYDNGIINDAEVDKTSRIYISSYNEDVPTANNSIVYGSILNSGGLDVGTVIKEGGTLTLGGTSNVSTSRQATIEKGGKVSFRSNSLASQWDIYSTVSLADTAEEIEDSHVYAGGQLWLTSTTYSKGTGLAKNTTVDGGHMINNIGEDDNTSVINGGFYFLMDDGGKSANLNIGQDSYAIISSGELNNTTVDGIMFIGNTGVLNYSSTSPAVSGALTVTQNGNVLVTHNSDMSASNVDLSGNMFLGDSVANNYAINTLNMNGGNMVFFVRKDNPTIGYSMLTLNSLAGSGSFWMNTNLASHQGNFLNVAGEANGIFDVYVRDTGVSPASDQSLQIIQTGGGSAAFTLANTGGVVDVGTYEYRLIADNNGGWALTPELIPDPPTPPDPPPPPEPPVPPTPPVPPPAPPAPPEPPTPPAPPTPAPPPAPRPTITPSTAAVLSMATVDPLIFQSELSSVRSRLDAVRSFSHDTNFWAHYTASRYNVSDSVGAAYDMHLNGVTLGADQSIDTDSSVTTRGAFFSYSHSDVDFDRGGDGNVDSYSVGAYISYLHQSGFYLDSVLKVNRFENEVNGRMTSGAPADGYYNTTGAGLNIQGGKYFYFGDTWIAPYTAVTGFTSDSSDYTLSNGMNADVGPQRSVIGEAGVSAGHKFNVQGVEVQPFVRAAVMQEFMDNNNVKVNNDEFTNDLSGTRGIYQAGVNARVAKSFTVQANASYAEGHHVETPWTVNLGGSWSF</sequence>
<dbReference type="AlphaFoldDB" id="D4BE00"/>
<dbReference type="InterPro" id="IPR051551">
    <property type="entry name" value="Autotransporter_adhesion"/>
</dbReference>
<dbReference type="InterPro" id="IPR005546">
    <property type="entry name" value="Autotransporte_beta"/>
</dbReference>
<accession>D4BE00</accession>
<dbReference type="eggNOG" id="COG3468">
    <property type="taxonomic scope" value="Bacteria"/>
</dbReference>
<dbReference type="InterPro" id="IPR012332">
    <property type="entry name" value="Autotransporter_pectin_lyase_C"/>
</dbReference>
<evidence type="ECO:0000256" key="2">
    <source>
        <dbReference type="SAM" id="MobiDB-lite"/>
    </source>
</evidence>
<dbReference type="EMBL" id="ABWL02000009">
    <property type="protein sequence ID" value="EFE08199.1"/>
    <property type="molecule type" value="Genomic_DNA"/>
</dbReference>
<dbReference type="Gene3D" id="2.160.20.20">
    <property type="match status" value="1"/>
</dbReference>
<dbReference type="InterPro" id="IPR036709">
    <property type="entry name" value="Autotransporte_beta_dom_sf"/>
</dbReference>
<gene>
    <name evidence="5" type="ORF">CIT292_08719</name>
</gene>
<dbReference type="PANTHER" id="PTHR35037">
    <property type="entry name" value="C-TERMINAL REGION OF AIDA-LIKE PROTEIN"/>
    <property type="match status" value="1"/>
</dbReference>
<evidence type="ECO:0000259" key="4">
    <source>
        <dbReference type="PROSITE" id="PS51208"/>
    </source>
</evidence>
<protein>
    <submittedName>
        <fullName evidence="5">Outer membrane autotransporter barrel domain protein</fullName>
    </submittedName>
</protein>
<evidence type="ECO:0000313" key="6">
    <source>
        <dbReference type="Proteomes" id="UP000003880"/>
    </source>
</evidence>
<dbReference type="PANTHER" id="PTHR35037:SF7">
    <property type="entry name" value="AUTOTRANSPORTER"/>
    <property type="match status" value="1"/>
</dbReference>